<dbReference type="InterPro" id="IPR036397">
    <property type="entry name" value="RNaseH_sf"/>
</dbReference>
<dbReference type="AlphaFoldDB" id="A0A6A2Z9W8"/>
<sequence length="138" mass="15265">MDETNPRWLCLNVDAAISSTTVSTIQVELWTILIGLQCAKKEGFEMVQIQSDCAEAVDMVNNPNASRNPLSLVRLIDAIRCSVRATDIVWTPRECNKPANYLARTDTPHSLELICLSLPPAEVISLLEQDCLATPLLQ</sequence>
<dbReference type="GO" id="GO:0004523">
    <property type="term" value="F:RNA-DNA hybrid ribonuclease activity"/>
    <property type="evidence" value="ECO:0007669"/>
    <property type="project" value="InterPro"/>
</dbReference>
<dbReference type="Proteomes" id="UP000436088">
    <property type="component" value="Unassembled WGS sequence"/>
</dbReference>
<dbReference type="SUPFAM" id="SSF53098">
    <property type="entry name" value="Ribonuclease H-like"/>
    <property type="match status" value="1"/>
</dbReference>
<dbReference type="PANTHER" id="PTHR47723">
    <property type="entry name" value="OS05G0353850 PROTEIN"/>
    <property type="match status" value="1"/>
</dbReference>
<gene>
    <name evidence="2" type="ORF">F3Y22_tig00110988pilonHSYRG00375</name>
</gene>
<dbReference type="CDD" id="cd06222">
    <property type="entry name" value="RNase_H_like"/>
    <property type="match status" value="1"/>
</dbReference>
<dbReference type="PANTHER" id="PTHR47723:SF19">
    <property type="entry name" value="POLYNUCLEOTIDYL TRANSFERASE, RIBONUCLEASE H-LIKE SUPERFAMILY PROTEIN"/>
    <property type="match status" value="1"/>
</dbReference>
<keyword evidence="3" id="KW-1185">Reference proteome</keyword>
<reference evidence="2" key="1">
    <citation type="submission" date="2019-09" db="EMBL/GenBank/DDBJ databases">
        <title>Draft genome information of white flower Hibiscus syriacus.</title>
        <authorList>
            <person name="Kim Y.-M."/>
        </authorList>
    </citation>
    <scope>NUCLEOTIDE SEQUENCE [LARGE SCALE GENOMIC DNA]</scope>
    <source>
        <strain evidence="2">YM2019G1</strain>
    </source>
</reference>
<dbReference type="InterPro" id="IPR044730">
    <property type="entry name" value="RNase_H-like_dom_plant"/>
</dbReference>
<protein>
    <recommendedName>
        <fullName evidence="1">RNase H type-1 domain-containing protein</fullName>
    </recommendedName>
</protein>
<name>A0A6A2Z9W8_HIBSY</name>
<dbReference type="InterPro" id="IPR002156">
    <property type="entry name" value="RNaseH_domain"/>
</dbReference>
<proteinExistence type="predicted"/>
<evidence type="ECO:0000313" key="2">
    <source>
        <dbReference type="EMBL" id="KAE8688326.1"/>
    </source>
</evidence>
<dbReference type="Pfam" id="PF13456">
    <property type="entry name" value="RVT_3"/>
    <property type="match status" value="1"/>
</dbReference>
<dbReference type="GO" id="GO:0003676">
    <property type="term" value="F:nucleic acid binding"/>
    <property type="evidence" value="ECO:0007669"/>
    <property type="project" value="InterPro"/>
</dbReference>
<comment type="caution">
    <text evidence="2">The sequence shown here is derived from an EMBL/GenBank/DDBJ whole genome shotgun (WGS) entry which is preliminary data.</text>
</comment>
<evidence type="ECO:0000259" key="1">
    <source>
        <dbReference type="Pfam" id="PF13456"/>
    </source>
</evidence>
<feature type="domain" description="RNase H type-1" evidence="1">
    <location>
        <begin position="19"/>
        <end position="104"/>
    </location>
</feature>
<dbReference type="InterPro" id="IPR053151">
    <property type="entry name" value="RNase_H-like"/>
</dbReference>
<evidence type="ECO:0000313" key="3">
    <source>
        <dbReference type="Proteomes" id="UP000436088"/>
    </source>
</evidence>
<dbReference type="EMBL" id="VEPZ02001191">
    <property type="protein sequence ID" value="KAE8688326.1"/>
    <property type="molecule type" value="Genomic_DNA"/>
</dbReference>
<accession>A0A6A2Z9W8</accession>
<organism evidence="2 3">
    <name type="scientific">Hibiscus syriacus</name>
    <name type="common">Rose of Sharon</name>
    <dbReference type="NCBI Taxonomy" id="106335"/>
    <lineage>
        <taxon>Eukaryota</taxon>
        <taxon>Viridiplantae</taxon>
        <taxon>Streptophyta</taxon>
        <taxon>Embryophyta</taxon>
        <taxon>Tracheophyta</taxon>
        <taxon>Spermatophyta</taxon>
        <taxon>Magnoliopsida</taxon>
        <taxon>eudicotyledons</taxon>
        <taxon>Gunneridae</taxon>
        <taxon>Pentapetalae</taxon>
        <taxon>rosids</taxon>
        <taxon>malvids</taxon>
        <taxon>Malvales</taxon>
        <taxon>Malvaceae</taxon>
        <taxon>Malvoideae</taxon>
        <taxon>Hibiscus</taxon>
    </lineage>
</organism>
<dbReference type="Gene3D" id="3.30.420.10">
    <property type="entry name" value="Ribonuclease H-like superfamily/Ribonuclease H"/>
    <property type="match status" value="1"/>
</dbReference>
<dbReference type="InterPro" id="IPR012337">
    <property type="entry name" value="RNaseH-like_sf"/>
</dbReference>